<accession>A0A6M4G980</accession>
<feature type="domain" description="DUF6602" evidence="1">
    <location>
        <begin position="29"/>
        <end position="128"/>
    </location>
</feature>
<evidence type="ECO:0000313" key="3">
    <source>
        <dbReference type="Proteomes" id="UP000502611"/>
    </source>
</evidence>
<name>A0A6M4G980_SPHYA</name>
<organism evidence="2 3">
    <name type="scientific">Sphingobium yanoikuyae</name>
    <name type="common">Sphingomonas yanoikuyae</name>
    <dbReference type="NCBI Taxonomy" id="13690"/>
    <lineage>
        <taxon>Bacteria</taxon>
        <taxon>Pseudomonadati</taxon>
        <taxon>Pseudomonadota</taxon>
        <taxon>Alphaproteobacteria</taxon>
        <taxon>Sphingomonadales</taxon>
        <taxon>Sphingomonadaceae</taxon>
        <taxon>Sphingobium</taxon>
    </lineage>
</organism>
<evidence type="ECO:0000259" key="1">
    <source>
        <dbReference type="Pfam" id="PF20247"/>
    </source>
</evidence>
<proteinExistence type="predicted"/>
<reference evidence="2 3" key="1">
    <citation type="submission" date="2020-04" db="EMBL/GenBank/DDBJ databases">
        <title>The Whole Genome Analysis of High salt-tolerant Sphingobium yanoikuyae YC-XJ2 with Aryl organophosphorus flame retardants (aryl-OPFRs)-degrading capacity and characteristics of Related phosphotriesterase.</title>
        <authorList>
            <person name="Li X."/>
        </authorList>
    </citation>
    <scope>NUCLEOTIDE SEQUENCE [LARGE SCALE GENOMIC DNA]</scope>
    <source>
        <strain evidence="2 3">YC-XJ2</strain>
    </source>
</reference>
<dbReference type="CDD" id="cd21173">
    <property type="entry name" value="NucC-like"/>
    <property type="match status" value="1"/>
</dbReference>
<sequence>MVEPTHALHTFMQQVTDEMASEYQRIFERTTEDPGTAGDEGEENWATLFREWLPPNYQVVTKGRLLASNGAMSPQIDVIVLKPFYPKKLQEKKVWLADGVAAAFECKTTLKAEHISASIDRCKIFKSLFSKRIGTPEKELHSPLIYGILAHSHAWKSEKSNPARNVTSALSTNLKKVDHPSNLIDVVCLSDVGCWTAFRMPFYNAEWNPAAKHELETLFGGTWGVSAGMSAATDASGAPFTPIGAMLGYLTQRMAWNDAAIRDLADYHRLAGLWGSGGGQMRQWPQSVYSTEVIKGINQGKITNAGWNWNEWGMVL</sequence>
<gene>
    <name evidence="2" type="ORF">HH800_15730</name>
</gene>
<evidence type="ECO:0000313" key="2">
    <source>
        <dbReference type="EMBL" id="QJR03500.1"/>
    </source>
</evidence>
<dbReference type="Proteomes" id="UP000502611">
    <property type="component" value="Chromosome"/>
</dbReference>
<dbReference type="InterPro" id="IPR046537">
    <property type="entry name" value="DUF6602"/>
</dbReference>
<protein>
    <recommendedName>
        <fullName evidence="1">DUF6602 domain-containing protein</fullName>
    </recommendedName>
</protein>
<dbReference type="EMBL" id="CP053021">
    <property type="protein sequence ID" value="QJR03500.1"/>
    <property type="molecule type" value="Genomic_DNA"/>
</dbReference>
<dbReference type="AlphaFoldDB" id="A0A6M4G980"/>
<dbReference type="Pfam" id="PF20247">
    <property type="entry name" value="DUF6602"/>
    <property type="match status" value="1"/>
</dbReference>